<dbReference type="InterPro" id="IPR017441">
    <property type="entry name" value="Protein_kinase_ATP_BS"/>
</dbReference>
<feature type="compositionally biased region" description="Gly residues" evidence="11">
    <location>
        <begin position="829"/>
        <end position="839"/>
    </location>
</feature>
<dbReference type="Pfam" id="PF00069">
    <property type="entry name" value="Pkinase"/>
    <property type="match status" value="1"/>
</dbReference>
<dbReference type="GO" id="GO:0005737">
    <property type="term" value="C:cytoplasm"/>
    <property type="evidence" value="ECO:0007669"/>
    <property type="project" value="TreeGrafter"/>
</dbReference>
<dbReference type="PROSITE" id="PS00107">
    <property type="entry name" value="PROTEIN_KINASE_ATP"/>
    <property type="match status" value="1"/>
</dbReference>
<reference evidence="13 14" key="1">
    <citation type="submission" date="2021-12" db="EMBL/GenBank/DDBJ databases">
        <title>High titer production of polyol ester of fatty acids by Rhodotorula paludigena BS15 towards product separation-free biomass refinery.</title>
        <authorList>
            <person name="Mano J."/>
            <person name="Ono H."/>
            <person name="Tanaka T."/>
            <person name="Naito K."/>
            <person name="Sushida H."/>
            <person name="Ike M."/>
            <person name="Tokuyasu K."/>
            <person name="Kitaoka M."/>
        </authorList>
    </citation>
    <scope>NUCLEOTIDE SEQUENCE [LARGE SCALE GENOMIC DNA]</scope>
    <source>
        <strain evidence="13 14">BS15</strain>
    </source>
</reference>
<comment type="catalytic activity">
    <reaction evidence="8">
        <text>L-threonyl-[protein] + ATP = O-phospho-L-threonyl-[protein] + ADP + H(+)</text>
        <dbReference type="Rhea" id="RHEA:46608"/>
        <dbReference type="Rhea" id="RHEA-COMP:11060"/>
        <dbReference type="Rhea" id="RHEA-COMP:11605"/>
        <dbReference type="ChEBI" id="CHEBI:15378"/>
        <dbReference type="ChEBI" id="CHEBI:30013"/>
        <dbReference type="ChEBI" id="CHEBI:30616"/>
        <dbReference type="ChEBI" id="CHEBI:61977"/>
        <dbReference type="ChEBI" id="CHEBI:456216"/>
        <dbReference type="EC" id="2.7.11.1"/>
    </reaction>
</comment>
<evidence type="ECO:0000256" key="2">
    <source>
        <dbReference type="ARBA" id="ARBA00012513"/>
    </source>
</evidence>
<dbReference type="Proteomes" id="UP001342314">
    <property type="component" value="Unassembled WGS sequence"/>
</dbReference>
<dbReference type="PRINTS" id="PR00109">
    <property type="entry name" value="TYRKINASE"/>
</dbReference>
<feature type="compositionally biased region" description="Low complexity" evidence="11">
    <location>
        <begin position="612"/>
        <end position="669"/>
    </location>
</feature>
<accession>A0AAV5GYV6</accession>
<dbReference type="SUPFAM" id="SSF56112">
    <property type="entry name" value="Protein kinase-like (PK-like)"/>
    <property type="match status" value="1"/>
</dbReference>
<dbReference type="PANTHER" id="PTHR48012">
    <property type="entry name" value="STERILE20-LIKE KINASE, ISOFORM B-RELATED"/>
    <property type="match status" value="1"/>
</dbReference>
<gene>
    <name evidence="13" type="ORF">Rhopal_007281-T1</name>
</gene>
<evidence type="ECO:0000256" key="6">
    <source>
        <dbReference type="ARBA" id="ARBA00022777"/>
    </source>
</evidence>
<dbReference type="InterPro" id="IPR000719">
    <property type="entry name" value="Prot_kinase_dom"/>
</dbReference>
<evidence type="ECO:0000256" key="1">
    <source>
        <dbReference type="ARBA" id="ARBA00008874"/>
    </source>
</evidence>
<name>A0AAV5GYV6_9BASI</name>
<feature type="domain" description="Protein kinase" evidence="12">
    <location>
        <begin position="24"/>
        <end position="278"/>
    </location>
</feature>
<keyword evidence="4" id="KW-0808">Transferase</keyword>
<protein>
    <recommendedName>
        <fullName evidence="2">non-specific serine/threonine protein kinase</fullName>
        <ecNumber evidence="2">2.7.11.1</ecNumber>
    </recommendedName>
</protein>
<organism evidence="13 14">
    <name type="scientific">Rhodotorula paludigena</name>
    <dbReference type="NCBI Taxonomy" id="86838"/>
    <lineage>
        <taxon>Eukaryota</taxon>
        <taxon>Fungi</taxon>
        <taxon>Dikarya</taxon>
        <taxon>Basidiomycota</taxon>
        <taxon>Pucciniomycotina</taxon>
        <taxon>Microbotryomycetes</taxon>
        <taxon>Sporidiobolales</taxon>
        <taxon>Sporidiobolaceae</taxon>
        <taxon>Rhodotorula</taxon>
    </lineage>
</organism>
<dbReference type="InterPro" id="IPR050629">
    <property type="entry name" value="STE20/SPS1-PAK"/>
</dbReference>
<dbReference type="PANTHER" id="PTHR48012:SF21">
    <property type="entry name" value="PH DOMAIN-CONTAINING PROTEIN"/>
    <property type="match status" value="1"/>
</dbReference>
<feature type="compositionally biased region" description="Basic and acidic residues" evidence="11">
    <location>
        <begin position="1147"/>
        <end position="1156"/>
    </location>
</feature>
<evidence type="ECO:0000256" key="8">
    <source>
        <dbReference type="ARBA" id="ARBA00047899"/>
    </source>
</evidence>
<feature type="compositionally biased region" description="Low complexity" evidence="11">
    <location>
        <begin position="524"/>
        <end position="535"/>
    </location>
</feature>
<keyword evidence="7 10" id="KW-0067">ATP-binding</keyword>
<proteinExistence type="inferred from homology"/>
<feature type="compositionally biased region" description="Low complexity" evidence="11">
    <location>
        <begin position="988"/>
        <end position="1021"/>
    </location>
</feature>
<feature type="compositionally biased region" description="Low complexity" evidence="11">
    <location>
        <begin position="922"/>
        <end position="934"/>
    </location>
</feature>
<comment type="caution">
    <text evidence="13">The sequence shown here is derived from an EMBL/GenBank/DDBJ whole genome shotgun (WGS) entry which is preliminary data.</text>
</comment>
<dbReference type="AlphaFoldDB" id="A0AAV5GYV6"/>
<evidence type="ECO:0000256" key="5">
    <source>
        <dbReference type="ARBA" id="ARBA00022741"/>
    </source>
</evidence>
<feature type="compositionally biased region" description="Low complexity" evidence="11">
    <location>
        <begin position="568"/>
        <end position="584"/>
    </location>
</feature>
<dbReference type="PROSITE" id="PS50011">
    <property type="entry name" value="PROTEIN_KINASE_DOM"/>
    <property type="match status" value="1"/>
</dbReference>
<dbReference type="InterPro" id="IPR011009">
    <property type="entry name" value="Kinase-like_dom_sf"/>
</dbReference>
<dbReference type="PROSITE" id="PS00108">
    <property type="entry name" value="PROTEIN_KINASE_ST"/>
    <property type="match status" value="1"/>
</dbReference>
<feature type="compositionally biased region" description="Pro residues" evidence="11">
    <location>
        <begin position="1022"/>
        <end position="1031"/>
    </location>
</feature>
<comment type="similarity">
    <text evidence="1">Belongs to the protein kinase superfamily. STE Ser/Thr protein kinase family. STE20 subfamily.</text>
</comment>
<keyword evidence="14" id="KW-1185">Reference proteome</keyword>
<evidence type="ECO:0000256" key="3">
    <source>
        <dbReference type="ARBA" id="ARBA00022527"/>
    </source>
</evidence>
<evidence type="ECO:0000256" key="4">
    <source>
        <dbReference type="ARBA" id="ARBA00022679"/>
    </source>
</evidence>
<dbReference type="InterPro" id="IPR008271">
    <property type="entry name" value="Ser/Thr_kinase_AS"/>
</dbReference>
<evidence type="ECO:0000256" key="7">
    <source>
        <dbReference type="ARBA" id="ARBA00022840"/>
    </source>
</evidence>
<evidence type="ECO:0000256" key="10">
    <source>
        <dbReference type="PROSITE-ProRule" id="PRU10141"/>
    </source>
</evidence>
<feature type="region of interest" description="Disordered" evidence="11">
    <location>
        <begin position="826"/>
        <end position="1084"/>
    </location>
</feature>
<dbReference type="SMART" id="SM00220">
    <property type="entry name" value="S_TKc"/>
    <property type="match status" value="1"/>
</dbReference>
<comment type="catalytic activity">
    <reaction evidence="9">
        <text>L-seryl-[protein] + ATP = O-phospho-L-seryl-[protein] + ADP + H(+)</text>
        <dbReference type="Rhea" id="RHEA:17989"/>
        <dbReference type="Rhea" id="RHEA-COMP:9863"/>
        <dbReference type="Rhea" id="RHEA-COMP:11604"/>
        <dbReference type="ChEBI" id="CHEBI:15378"/>
        <dbReference type="ChEBI" id="CHEBI:29999"/>
        <dbReference type="ChEBI" id="CHEBI:30616"/>
        <dbReference type="ChEBI" id="CHEBI:83421"/>
        <dbReference type="ChEBI" id="CHEBI:456216"/>
        <dbReference type="EC" id="2.7.11.1"/>
    </reaction>
</comment>
<evidence type="ECO:0000256" key="11">
    <source>
        <dbReference type="SAM" id="MobiDB-lite"/>
    </source>
</evidence>
<feature type="compositionally biased region" description="Low complexity" evidence="11">
    <location>
        <begin position="873"/>
        <end position="886"/>
    </location>
</feature>
<feature type="binding site" evidence="10">
    <location>
        <position position="53"/>
    </location>
    <ligand>
        <name>ATP</name>
        <dbReference type="ChEBI" id="CHEBI:30616"/>
    </ligand>
</feature>
<feature type="compositionally biased region" description="Low complexity" evidence="11">
    <location>
        <begin position="692"/>
        <end position="705"/>
    </location>
</feature>
<dbReference type="EMBL" id="BQKY01000016">
    <property type="protein sequence ID" value="GJN94207.1"/>
    <property type="molecule type" value="Genomic_DNA"/>
</dbReference>
<dbReference type="EC" id="2.7.11.1" evidence="2"/>
<evidence type="ECO:0000313" key="13">
    <source>
        <dbReference type="EMBL" id="GJN94207.1"/>
    </source>
</evidence>
<feature type="region of interest" description="Disordered" evidence="11">
    <location>
        <begin position="1143"/>
        <end position="1164"/>
    </location>
</feature>
<dbReference type="GO" id="GO:0004674">
    <property type="term" value="F:protein serine/threonine kinase activity"/>
    <property type="evidence" value="ECO:0007669"/>
    <property type="project" value="UniProtKB-KW"/>
</dbReference>
<feature type="compositionally biased region" description="Basic and acidic residues" evidence="11">
    <location>
        <begin position="842"/>
        <end position="855"/>
    </location>
</feature>
<dbReference type="FunFam" id="3.30.200.20:FF:000817">
    <property type="entry name" value="STE/STE20/YSK protein kinase"/>
    <property type="match status" value="1"/>
</dbReference>
<evidence type="ECO:0000313" key="14">
    <source>
        <dbReference type="Proteomes" id="UP001342314"/>
    </source>
</evidence>
<sequence length="1164" mass="118903">MGDSGGSLILAAQTGRPLPVTQLFTRKELVGKGAYGGVYKGIHEATGTVVALKVIDLDTPDDDISEIQKEVAILSELRDAARHNITLYHGCYLTGTELWIAMDFASGGSIRTLMKSGPIEEKYAALIIREVLVALSFLHKQNVIHRDVKAANILLTQTGKILLCDFGVAAHLQANSKRSTFTGTPLWMAPEVITDGKMYDTKADVWSLGITLFEIATGNPPYFGMEPLRACALIPRSTPPKLEGGTWSNSMREFLASCLQIDPTVRPTADELSKSKWIKSASKLPMVLLRELIVRYVSWIQSGGQRTSIVGLPNGPGGSVEEVVAREDTFELAEDRWDFDVDEDDFGTGLGGLGGKVEPLGDEPAPAQPRTLDEMAAQSHTRPPKARPVMRDHPLLRLFDEESNPYAQSTAPSAQISLPSGAAAVNTVKPTISIPSLDELDDMSSDPSPFPSSFGGASSGNGFGFGGASSSSFGGGSGYGGASSSTSAFGSIALDAADDLMSPAYNPNATVRASPFAWQAPRFGAGAPQPTATAASPFLPPSPRFGRSDTPDSLWSGGGGGGGGGSGATSTTSGGTHTRNSSSTPTEATFPAAELAMPPSFGFGGATNGYAQPPLQQQQQHPVTTSPSLPSLAMAPSSSSSSDWSHPASSSSSSSHLNRPFGAAASSPAARRRADTAPSSRPMAPPAPAPLAPAAGGEGAYPPLGQGIPRATPAPAAAGEYPPLGPGLPRSAGGGGGGGGGTSWERVGGAHERQRSSSAGVAALDSAAAGVGGGGNRPGGFGGAAGGRDLNRPFGFGGGGGGGGREGARIEQCGRGGGWIEAQLPVWRSGGGGGSGTGAGARYREEGEEWQREWESENGPQAAVPQTPISQLSSAPSYAYPSSTHSSPRHVRGPSHTRAPSGAAASGYPFHQASSFVPPPTASASSSFSSVSTPLGSAFPPSAPPVAMQRGDSQTSPRTIPAAQMQPPLLPSARQQGHRPRLSQSHTAPSAGAPLFAAAAPRHLRASSSASSLLGEEAATPLAPPLPPPLPTVSESPVATGLGRNSAIGFPFPPVGDLAVPSAGGSAPSSAAPSPLATPAPAQAQVASVPLPLDYAALARSEDAAQRELEKTVRQLGELLGRVGEGLERVLRGEVDLGVEWEAEAEDGGRAEDLQGRGEGVVVG</sequence>
<feature type="compositionally biased region" description="Gly residues" evidence="11">
    <location>
        <begin position="732"/>
        <end position="742"/>
    </location>
</feature>
<dbReference type="InterPro" id="IPR001245">
    <property type="entry name" value="Ser-Thr/Tyr_kinase_cat_dom"/>
</dbReference>
<feature type="compositionally biased region" description="Low complexity" evidence="11">
    <location>
        <begin position="1058"/>
        <end position="1084"/>
    </location>
</feature>
<dbReference type="FunFam" id="1.10.510.10:FF:000499">
    <property type="entry name" value="Serine/threonine-protein kinase KIC1"/>
    <property type="match status" value="1"/>
</dbReference>
<evidence type="ECO:0000259" key="12">
    <source>
        <dbReference type="PROSITE" id="PS50011"/>
    </source>
</evidence>
<feature type="compositionally biased region" description="Gly residues" evidence="11">
    <location>
        <begin position="795"/>
        <end position="805"/>
    </location>
</feature>
<keyword evidence="5 10" id="KW-0547">Nucleotide-binding</keyword>
<feature type="region of interest" description="Disordered" evidence="11">
    <location>
        <begin position="522"/>
        <end position="760"/>
    </location>
</feature>
<feature type="compositionally biased region" description="Gly residues" evidence="11">
    <location>
        <begin position="556"/>
        <end position="567"/>
    </location>
</feature>
<feature type="region of interest" description="Disordered" evidence="11">
    <location>
        <begin position="792"/>
        <end position="811"/>
    </location>
</feature>
<evidence type="ECO:0000256" key="9">
    <source>
        <dbReference type="ARBA" id="ARBA00048679"/>
    </source>
</evidence>
<keyword evidence="6" id="KW-0418">Kinase</keyword>
<dbReference type="GO" id="GO:0005524">
    <property type="term" value="F:ATP binding"/>
    <property type="evidence" value="ECO:0007669"/>
    <property type="project" value="UniProtKB-UniRule"/>
</dbReference>
<dbReference type="Gene3D" id="1.10.510.10">
    <property type="entry name" value="Transferase(Phosphotransferase) domain 1"/>
    <property type="match status" value="1"/>
</dbReference>
<keyword evidence="3" id="KW-0723">Serine/threonine-protein kinase</keyword>